<dbReference type="InterPro" id="IPR001647">
    <property type="entry name" value="HTH_TetR"/>
</dbReference>
<dbReference type="GO" id="GO:0000976">
    <property type="term" value="F:transcription cis-regulatory region binding"/>
    <property type="evidence" value="ECO:0007669"/>
    <property type="project" value="TreeGrafter"/>
</dbReference>
<evidence type="ECO:0000313" key="5">
    <source>
        <dbReference type="Proteomes" id="UP000218784"/>
    </source>
</evidence>
<evidence type="ECO:0000313" key="4">
    <source>
        <dbReference type="EMBL" id="PCG08575.1"/>
    </source>
</evidence>
<dbReference type="AlphaFoldDB" id="A0A2A4HY16"/>
<proteinExistence type="predicted"/>
<keyword evidence="5" id="KW-1185">Reference proteome</keyword>
<dbReference type="Pfam" id="PF00440">
    <property type="entry name" value="TetR_N"/>
    <property type="match status" value="2"/>
</dbReference>
<dbReference type="InterPro" id="IPR009057">
    <property type="entry name" value="Homeodomain-like_sf"/>
</dbReference>
<evidence type="ECO:0000259" key="3">
    <source>
        <dbReference type="PROSITE" id="PS50977"/>
    </source>
</evidence>
<dbReference type="PROSITE" id="PS50977">
    <property type="entry name" value="HTH_TETR_2"/>
    <property type="match status" value="1"/>
</dbReference>
<dbReference type="Gene3D" id="1.10.357.10">
    <property type="entry name" value="Tetracycline Repressor, domain 2"/>
    <property type="match status" value="2"/>
</dbReference>
<dbReference type="SUPFAM" id="SSF46689">
    <property type="entry name" value="Homeodomain-like"/>
    <property type="match status" value="2"/>
</dbReference>
<dbReference type="GO" id="GO:0003700">
    <property type="term" value="F:DNA-binding transcription factor activity"/>
    <property type="evidence" value="ECO:0007669"/>
    <property type="project" value="TreeGrafter"/>
</dbReference>
<keyword evidence="1 2" id="KW-0238">DNA-binding</keyword>
<protein>
    <recommendedName>
        <fullName evidence="3">HTH tetR-type domain-containing protein</fullName>
    </recommendedName>
</protein>
<reference evidence="4 5" key="1">
    <citation type="submission" date="2017-09" db="EMBL/GenBank/DDBJ databases">
        <title>Sphingomonas ginsenosidimutans KACC 14949, whole genome shotgun sequence.</title>
        <authorList>
            <person name="Feng G."/>
            <person name="Zhu H."/>
        </authorList>
    </citation>
    <scope>NUCLEOTIDE SEQUENCE [LARGE SCALE GENOMIC DNA]</scope>
    <source>
        <strain evidence="4 5">KACC 14949</strain>
    </source>
</reference>
<dbReference type="PANTHER" id="PTHR30055">
    <property type="entry name" value="HTH-TYPE TRANSCRIPTIONAL REGULATOR RUTR"/>
    <property type="match status" value="1"/>
</dbReference>
<comment type="caution">
    <text evidence="4">The sequence shown here is derived from an EMBL/GenBank/DDBJ whole genome shotgun (WGS) entry which is preliminary data.</text>
</comment>
<organism evidence="4 5">
    <name type="scientific">Sphingomonas ginsenosidimutans</name>
    <dbReference type="NCBI Taxonomy" id="862134"/>
    <lineage>
        <taxon>Bacteria</taxon>
        <taxon>Pseudomonadati</taxon>
        <taxon>Pseudomonadota</taxon>
        <taxon>Alphaproteobacteria</taxon>
        <taxon>Sphingomonadales</taxon>
        <taxon>Sphingomonadaceae</taxon>
        <taxon>Sphingomonas</taxon>
    </lineage>
</organism>
<dbReference type="PANTHER" id="PTHR30055:SF231">
    <property type="entry name" value="TRANSCRIPTIONAL REGULATORY PROTEIN (PROBABLY DEOR-FAMILY)-RELATED"/>
    <property type="match status" value="1"/>
</dbReference>
<dbReference type="InterPro" id="IPR050109">
    <property type="entry name" value="HTH-type_TetR-like_transc_reg"/>
</dbReference>
<gene>
    <name evidence="4" type="ORF">COA17_12960</name>
</gene>
<feature type="DNA-binding region" description="H-T-H motif" evidence="2">
    <location>
        <begin position="258"/>
        <end position="277"/>
    </location>
</feature>
<dbReference type="Proteomes" id="UP000218784">
    <property type="component" value="Unassembled WGS sequence"/>
</dbReference>
<dbReference type="EMBL" id="NWVD01000005">
    <property type="protein sequence ID" value="PCG08575.1"/>
    <property type="molecule type" value="Genomic_DNA"/>
</dbReference>
<evidence type="ECO:0000256" key="2">
    <source>
        <dbReference type="PROSITE-ProRule" id="PRU00335"/>
    </source>
</evidence>
<name>A0A2A4HY16_9SPHN</name>
<dbReference type="PRINTS" id="PR00455">
    <property type="entry name" value="HTHTETR"/>
</dbReference>
<feature type="domain" description="HTH tetR-type" evidence="3">
    <location>
        <begin position="235"/>
        <end position="295"/>
    </location>
</feature>
<evidence type="ECO:0000256" key="1">
    <source>
        <dbReference type="ARBA" id="ARBA00023125"/>
    </source>
</evidence>
<sequence>MTGRSDCDRCASVSANRSIATPGISVDAIVDKALDLIASGGLAELTLRPLATGLGVSVPVISARMGSKEQLLEGLTQAAHTRDRAFLEKWAALAKAVGATDSASRAAIAELALREWVTRERRQAVLLIELVHDRALRRDRLAALEDWLDDAGRFWATLIFGDTALAELALGYVLDEAGFSLGIGDDPKYALLRSLCLQRFARGIFADADAGTGAAIASLIGLFDTAAPPAVEEEDPKRQRIIASAAELIVSQGIDSVTHRSVALAAGVPASTVVYHFGSRPALVVASLHAVIARFHRRRSDIRIGDGGGPPSDTSIEDLIKATSMIALASAREPSLRPYAIDMRRRRGENWRASDMQAMQIGIGAAFDRAAGQVLSIAAFGLGMIGMARKASDPAHFAQAFAALEAWRTGSLA</sequence>
<accession>A0A2A4HY16</accession>